<feature type="domain" description="WYL" evidence="1">
    <location>
        <begin position="146"/>
        <end position="213"/>
    </location>
</feature>
<dbReference type="InterPro" id="IPR051534">
    <property type="entry name" value="CBASS_pafABC_assoc_protein"/>
</dbReference>
<dbReference type="Pfam" id="PF25583">
    <property type="entry name" value="WCX"/>
    <property type="match status" value="1"/>
</dbReference>
<evidence type="ECO:0000259" key="2">
    <source>
        <dbReference type="Pfam" id="PF25583"/>
    </source>
</evidence>
<evidence type="ECO:0000313" key="3">
    <source>
        <dbReference type="EMBL" id="RUL82181.1"/>
    </source>
</evidence>
<dbReference type="RefSeq" id="WP_126727967.1">
    <property type="nucleotide sequence ID" value="NZ_RYZH01000075.1"/>
</dbReference>
<accession>A0A432MCV5</accession>
<evidence type="ECO:0000259" key="1">
    <source>
        <dbReference type="Pfam" id="PF13280"/>
    </source>
</evidence>
<gene>
    <name evidence="3" type="ORF">TsocGM_23860</name>
</gene>
<keyword evidence="4" id="KW-1185">Reference proteome</keyword>
<dbReference type="PROSITE" id="PS52050">
    <property type="entry name" value="WYL"/>
    <property type="match status" value="1"/>
</dbReference>
<organism evidence="3 4">
    <name type="scientific">Tautonia sociabilis</name>
    <dbReference type="NCBI Taxonomy" id="2080755"/>
    <lineage>
        <taxon>Bacteria</taxon>
        <taxon>Pseudomonadati</taxon>
        <taxon>Planctomycetota</taxon>
        <taxon>Planctomycetia</taxon>
        <taxon>Isosphaerales</taxon>
        <taxon>Isosphaeraceae</taxon>
        <taxon>Tautonia</taxon>
    </lineage>
</organism>
<dbReference type="PANTHER" id="PTHR34580:SF9">
    <property type="entry name" value="SLL5097 PROTEIN"/>
    <property type="match status" value="1"/>
</dbReference>
<feature type="domain" description="WCX" evidence="2">
    <location>
        <begin position="244"/>
        <end position="321"/>
    </location>
</feature>
<evidence type="ECO:0000313" key="4">
    <source>
        <dbReference type="Proteomes" id="UP000280296"/>
    </source>
</evidence>
<comment type="caution">
    <text evidence="3">The sequence shown here is derived from an EMBL/GenBank/DDBJ whole genome shotgun (WGS) entry which is preliminary data.</text>
</comment>
<sequence>MRHATRPPLERIAELDRAIRAGQYPNAGSVAERMELSPRTIQRDIDFMRDRLGAPLAYDARRRGYRYTDPTYRLPFWTLTEGELVAIFLAERVLRQWGGTPYGPDLERAFRKMTAALGEAVTIDLGELGAAFSVRATAEAPFDPALFRNLTGAVLHRRRVVLDYDSATSGRSQRAIDPYHLAQVDGSWYLVGHCHLRGEIRMFAPGRIRALEVTEETFAPPEGFRIEEYLAGSLAVLRGGPGEVYRVRLRFTGSAARYVAERVWHPSQVAEHRTDNELVLAMELGHLREVERWVLSWGPDCEALEPPELRERIQAALERTLTNYRSPPGPRRHRRARS</sequence>
<dbReference type="InterPro" id="IPR026881">
    <property type="entry name" value="WYL_dom"/>
</dbReference>
<dbReference type="EMBL" id="RYZH01000075">
    <property type="protein sequence ID" value="RUL82181.1"/>
    <property type="molecule type" value="Genomic_DNA"/>
</dbReference>
<dbReference type="OrthoDB" id="274320at2"/>
<reference evidence="3 4" key="1">
    <citation type="submission" date="2018-12" db="EMBL/GenBank/DDBJ databases">
        <authorList>
            <person name="Toschakov S.V."/>
        </authorList>
    </citation>
    <scope>NUCLEOTIDE SEQUENCE [LARGE SCALE GENOMIC DNA]</scope>
    <source>
        <strain evidence="3 4">GM2012</strain>
    </source>
</reference>
<name>A0A432MCV5_9BACT</name>
<dbReference type="Pfam" id="PF13280">
    <property type="entry name" value="WYL"/>
    <property type="match status" value="1"/>
</dbReference>
<protein>
    <submittedName>
        <fullName evidence="3">WYL domain-containing protein</fullName>
    </submittedName>
</protein>
<proteinExistence type="predicted"/>
<reference evidence="3 4" key="2">
    <citation type="submission" date="2019-01" db="EMBL/GenBank/DDBJ databases">
        <title>Tautonia sociabilis, a novel thermotolerant planctomycete of Isosphaeraceae family, isolated from a 4000 m deep subterranean habitat.</title>
        <authorList>
            <person name="Kovaleva O.L."/>
            <person name="Elcheninov A.G."/>
            <person name="Van Heerden E."/>
            <person name="Toshchakov S.V."/>
            <person name="Novikov A."/>
            <person name="Bonch-Osmolovskaya E.A."/>
            <person name="Kublanov I.V."/>
        </authorList>
    </citation>
    <scope>NUCLEOTIDE SEQUENCE [LARGE SCALE GENOMIC DNA]</scope>
    <source>
        <strain evidence="3 4">GM2012</strain>
    </source>
</reference>
<dbReference type="Proteomes" id="UP000280296">
    <property type="component" value="Unassembled WGS sequence"/>
</dbReference>
<dbReference type="InterPro" id="IPR057727">
    <property type="entry name" value="WCX_dom"/>
</dbReference>
<dbReference type="AlphaFoldDB" id="A0A432MCV5"/>
<dbReference type="PANTHER" id="PTHR34580">
    <property type="match status" value="1"/>
</dbReference>